<accession>A0A1V0DYB3</accession>
<organism evidence="2 3">
    <name type="scientific">Dinoroseobacter phage vB_DshS-R5C</name>
    <dbReference type="NCBI Taxonomy" id="1965368"/>
    <lineage>
        <taxon>Viruses</taxon>
        <taxon>Duplodnaviria</taxon>
        <taxon>Heunggongvirae</taxon>
        <taxon>Uroviricota</taxon>
        <taxon>Caudoviricetes</taxon>
        <taxon>Nanhaivirus</taxon>
        <taxon>Nanhaivirus D5C</taxon>
    </lineage>
</organism>
<dbReference type="EMBL" id="KY606587">
    <property type="protein sequence ID" value="ARB06143.1"/>
    <property type="molecule type" value="Genomic_DNA"/>
</dbReference>
<feature type="domain" description="UvrD-like helicase C-terminal" evidence="1">
    <location>
        <begin position="351"/>
        <end position="398"/>
    </location>
</feature>
<dbReference type="Proteomes" id="UP000224401">
    <property type="component" value="Segment"/>
</dbReference>
<evidence type="ECO:0000259" key="1">
    <source>
        <dbReference type="Pfam" id="PF13538"/>
    </source>
</evidence>
<keyword evidence="3" id="KW-1185">Reference proteome</keyword>
<gene>
    <name evidence="2" type="ORF">vBDshSR5C_89</name>
</gene>
<dbReference type="SUPFAM" id="SSF52540">
    <property type="entry name" value="P-loop containing nucleoside triphosphate hydrolases"/>
    <property type="match status" value="1"/>
</dbReference>
<dbReference type="InterPro" id="IPR027417">
    <property type="entry name" value="P-loop_NTPase"/>
</dbReference>
<dbReference type="InterPro" id="IPR027785">
    <property type="entry name" value="UvrD-like_helicase_C"/>
</dbReference>
<sequence>MDWSDDQKTALTRIDQWLKQSDSPRFSLGGYAGTGKTTLAKHIAESHGGDVRFAAFTGKAASVLRAKGCPGATTIHKLIYQPKGDTNASQIDELRQLIENESAKPEPDRANIATWKHDLERLEAESNAMFERKAEAEIAEADLVIIDESSMVDRRMGSDLESYGVPILYLGDPGQLPPVKGKAHLRPGEYDYVLEQIHRQAADSPIIWLANQVRNGHEIQFGTFDGLVRCLPKSSWDMDLVVNADQVLTGTNVSRHRITRSMRKHIGFEQLYPLANDKLVIRKNDHEKAILNGVTCRAVREGFLRNGILRLDIEYDGRVLADQLCCPGYFQENYGERTVWKKGDGITHVDYGYCITGHKSQGSQWRHVVVADDRMRAQDREQRKRWLYTVITRAEEELTYYV</sequence>
<reference evidence="2 3" key="1">
    <citation type="submission" date="2017-02" db="EMBL/GenBank/DDBJ databases">
        <title>A novel roseosiphophage isolated from the oligotrophic South China Sea.</title>
        <authorList>
            <person name="Yang Y."/>
            <person name="Cai L."/>
            <person name="Zhang R."/>
        </authorList>
    </citation>
    <scope>NUCLEOTIDE SEQUENCE [LARGE SCALE GENOMIC DNA]</scope>
</reference>
<dbReference type="CDD" id="cd18809">
    <property type="entry name" value="SF1_C_RecD"/>
    <property type="match status" value="1"/>
</dbReference>
<dbReference type="Gene3D" id="3.40.50.300">
    <property type="entry name" value="P-loop containing nucleotide triphosphate hydrolases"/>
    <property type="match status" value="2"/>
</dbReference>
<dbReference type="Pfam" id="PF13604">
    <property type="entry name" value="AAA_30"/>
    <property type="match status" value="1"/>
</dbReference>
<name>A0A1V0DYB3_9CAUD</name>
<evidence type="ECO:0000313" key="2">
    <source>
        <dbReference type="EMBL" id="ARB06143.1"/>
    </source>
</evidence>
<proteinExistence type="predicted"/>
<evidence type="ECO:0000313" key="3">
    <source>
        <dbReference type="Proteomes" id="UP000224401"/>
    </source>
</evidence>
<dbReference type="OrthoDB" id="5394at10239"/>
<dbReference type="Pfam" id="PF13538">
    <property type="entry name" value="UvrD_C_2"/>
    <property type="match status" value="1"/>
</dbReference>
<protein>
    <submittedName>
        <fullName evidence="2">Exodeoxyribonuclease-5</fullName>
    </submittedName>
</protein>